<dbReference type="EMBL" id="GBRH01276618">
    <property type="protein sequence ID" value="JAD21277.1"/>
    <property type="molecule type" value="Transcribed_RNA"/>
</dbReference>
<protein>
    <submittedName>
        <fullName evidence="1">Uncharacterized protein</fullName>
    </submittedName>
</protein>
<reference evidence="1" key="1">
    <citation type="submission" date="2014-09" db="EMBL/GenBank/DDBJ databases">
        <authorList>
            <person name="Magalhaes I.L.F."/>
            <person name="Oliveira U."/>
            <person name="Santos F.R."/>
            <person name="Vidigal T.H.D.A."/>
            <person name="Brescovit A.D."/>
            <person name="Santos A.J."/>
        </authorList>
    </citation>
    <scope>NUCLEOTIDE SEQUENCE</scope>
    <source>
        <tissue evidence="1">Shoot tissue taken approximately 20 cm above the soil surface</tissue>
    </source>
</reference>
<proteinExistence type="predicted"/>
<evidence type="ECO:0000313" key="1">
    <source>
        <dbReference type="EMBL" id="JAD21277.1"/>
    </source>
</evidence>
<name>A0A0A8YDU0_ARUDO</name>
<accession>A0A0A8YDU0</accession>
<sequence>MKEVLAIPTWIKGMNGLICFERESPEI</sequence>
<organism evidence="1">
    <name type="scientific">Arundo donax</name>
    <name type="common">Giant reed</name>
    <name type="synonym">Donax arundinaceus</name>
    <dbReference type="NCBI Taxonomy" id="35708"/>
    <lineage>
        <taxon>Eukaryota</taxon>
        <taxon>Viridiplantae</taxon>
        <taxon>Streptophyta</taxon>
        <taxon>Embryophyta</taxon>
        <taxon>Tracheophyta</taxon>
        <taxon>Spermatophyta</taxon>
        <taxon>Magnoliopsida</taxon>
        <taxon>Liliopsida</taxon>
        <taxon>Poales</taxon>
        <taxon>Poaceae</taxon>
        <taxon>PACMAD clade</taxon>
        <taxon>Arundinoideae</taxon>
        <taxon>Arundineae</taxon>
        <taxon>Arundo</taxon>
    </lineage>
</organism>
<reference evidence="1" key="2">
    <citation type="journal article" date="2015" name="Data Brief">
        <title>Shoot transcriptome of the giant reed, Arundo donax.</title>
        <authorList>
            <person name="Barrero R.A."/>
            <person name="Guerrero F.D."/>
            <person name="Moolhuijzen P."/>
            <person name="Goolsby J.A."/>
            <person name="Tidwell J."/>
            <person name="Bellgard S.E."/>
            <person name="Bellgard M.I."/>
        </authorList>
    </citation>
    <scope>NUCLEOTIDE SEQUENCE</scope>
    <source>
        <tissue evidence="1">Shoot tissue taken approximately 20 cm above the soil surface</tissue>
    </source>
</reference>
<dbReference type="AlphaFoldDB" id="A0A0A8YDU0"/>